<dbReference type="Proteomes" id="UP001488805">
    <property type="component" value="Unassembled WGS sequence"/>
</dbReference>
<organism evidence="2 3">
    <name type="scientific">Zoarces viviparus</name>
    <name type="common">Viviparous eelpout</name>
    <name type="synonym">Blennius viviparus</name>
    <dbReference type="NCBI Taxonomy" id="48416"/>
    <lineage>
        <taxon>Eukaryota</taxon>
        <taxon>Metazoa</taxon>
        <taxon>Chordata</taxon>
        <taxon>Craniata</taxon>
        <taxon>Vertebrata</taxon>
        <taxon>Euteleostomi</taxon>
        <taxon>Actinopterygii</taxon>
        <taxon>Neopterygii</taxon>
        <taxon>Teleostei</taxon>
        <taxon>Neoteleostei</taxon>
        <taxon>Acanthomorphata</taxon>
        <taxon>Eupercaria</taxon>
        <taxon>Perciformes</taxon>
        <taxon>Cottioidei</taxon>
        <taxon>Zoarcales</taxon>
        <taxon>Zoarcidae</taxon>
        <taxon>Zoarcinae</taxon>
        <taxon>Zoarces</taxon>
    </lineage>
</organism>
<dbReference type="AlphaFoldDB" id="A0AAW1FV17"/>
<comment type="caution">
    <text evidence="2">The sequence shown here is derived from an EMBL/GenBank/DDBJ whole genome shotgun (WGS) entry which is preliminary data.</text>
</comment>
<gene>
    <name evidence="2" type="ORF">VZT92_003549</name>
</gene>
<accession>A0AAW1FV17</accession>
<feature type="region of interest" description="Disordered" evidence="1">
    <location>
        <begin position="39"/>
        <end position="64"/>
    </location>
</feature>
<evidence type="ECO:0000256" key="1">
    <source>
        <dbReference type="SAM" id="MobiDB-lite"/>
    </source>
</evidence>
<sequence>MINLSVEAQSGEGVTGSRWNNGALLPDVDQFHTCVTLKPSETSEEEADGFSPAAPRTQQVTRSHELHPAAGTCGINKIVIPSLVGLKSLPPVTTPPRIPLQRVRSLKPELCDPPGSLGLAGRPRSCFYSLWIK</sequence>
<name>A0AAW1FV17_ZOAVI</name>
<protein>
    <submittedName>
        <fullName evidence="2">Uncharacterized protein</fullName>
    </submittedName>
</protein>
<evidence type="ECO:0000313" key="2">
    <source>
        <dbReference type="EMBL" id="KAK9538375.1"/>
    </source>
</evidence>
<proteinExistence type="predicted"/>
<evidence type="ECO:0000313" key="3">
    <source>
        <dbReference type="Proteomes" id="UP001488805"/>
    </source>
</evidence>
<keyword evidence="3" id="KW-1185">Reference proteome</keyword>
<reference evidence="2 3" key="1">
    <citation type="journal article" date="2024" name="Genome Biol. Evol.">
        <title>Chromosome-level genome assembly of the viviparous eelpout Zoarces viviparus.</title>
        <authorList>
            <person name="Fuhrmann N."/>
            <person name="Brasseur M.V."/>
            <person name="Bakowski C.E."/>
            <person name="Podsiadlowski L."/>
            <person name="Prost S."/>
            <person name="Krehenwinkel H."/>
            <person name="Mayer C."/>
        </authorList>
    </citation>
    <scope>NUCLEOTIDE SEQUENCE [LARGE SCALE GENOMIC DNA]</scope>
    <source>
        <strain evidence="2">NO-MEL_2022_Ind0_liver</strain>
    </source>
</reference>
<dbReference type="EMBL" id="JBCEZU010000023">
    <property type="protein sequence ID" value="KAK9538375.1"/>
    <property type="molecule type" value="Genomic_DNA"/>
</dbReference>